<evidence type="ECO:0000313" key="19">
    <source>
        <dbReference type="EMBL" id="KAL1380121.1"/>
    </source>
</evidence>
<accession>A0ABD1CUL2</accession>
<dbReference type="InterPro" id="IPR017932">
    <property type="entry name" value="GATase_2_dom"/>
</dbReference>
<dbReference type="CDD" id="cd06223">
    <property type="entry name" value="PRTases_typeI"/>
    <property type="match status" value="1"/>
</dbReference>
<dbReference type="PANTHER" id="PTHR11907">
    <property type="entry name" value="AMIDOPHOSPHORIBOSYLTRANSFERASE"/>
    <property type="match status" value="1"/>
</dbReference>
<protein>
    <recommendedName>
        <fullName evidence="15">Amidophosphoribosyltransferase</fullName>
        <ecNumber evidence="5">2.4.2.14</ecNumber>
    </recommendedName>
    <alternativeName>
        <fullName evidence="16">Glutamine phosphoribosylpyrophosphate amidotransferase</fullName>
    </alternativeName>
</protein>
<keyword evidence="7" id="KW-0328">Glycosyltransferase</keyword>
<evidence type="ECO:0000256" key="2">
    <source>
        <dbReference type="ARBA" id="ARBA00001966"/>
    </source>
</evidence>
<comment type="similarity">
    <text evidence="4">In the C-terminal section; belongs to the purine/pyrimidine phosphoribosyltransferase family.</text>
</comment>
<dbReference type="InterPro" id="IPR029055">
    <property type="entry name" value="Ntn_hydrolases_N"/>
</dbReference>
<dbReference type="Pfam" id="PF13522">
    <property type="entry name" value="GATase_6"/>
    <property type="match status" value="1"/>
</dbReference>
<evidence type="ECO:0000256" key="14">
    <source>
        <dbReference type="ARBA" id="ARBA00023014"/>
    </source>
</evidence>
<comment type="catalytic activity">
    <reaction evidence="17">
        <text>5-phospho-beta-D-ribosylamine + L-glutamate + diphosphate = 5-phospho-alpha-D-ribose 1-diphosphate + L-glutamine + H2O</text>
        <dbReference type="Rhea" id="RHEA:14905"/>
        <dbReference type="ChEBI" id="CHEBI:15377"/>
        <dbReference type="ChEBI" id="CHEBI:29985"/>
        <dbReference type="ChEBI" id="CHEBI:33019"/>
        <dbReference type="ChEBI" id="CHEBI:58017"/>
        <dbReference type="ChEBI" id="CHEBI:58359"/>
        <dbReference type="ChEBI" id="CHEBI:58681"/>
        <dbReference type="EC" id="2.4.2.14"/>
    </reaction>
    <physiologicalReaction direction="right-to-left" evidence="17">
        <dbReference type="Rhea" id="RHEA:14907"/>
    </physiologicalReaction>
</comment>
<keyword evidence="20" id="KW-1185">Reference proteome</keyword>
<evidence type="ECO:0000256" key="10">
    <source>
        <dbReference type="ARBA" id="ARBA00022755"/>
    </source>
</evidence>
<organism evidence="19 20">
    <name type="scientific">Culex pipiens pipiens</name>
    <name type="common">Northern house mosquito</name>
    <dbReference type="NCBI Taxonomy" id="38569"/>
    <lineage>
        <taxon>Eukaryota</taxon>
        <taxon>Metazoa</taxon>
        <taxon>Ecdysozoa</taxon>
        <taxon>Arthropoda</taxon>
        <taxon>Hexapoda</taxon>
        <taxon>Insecta</taxon>
        <taxon>Pterygota</taxon>
        <taxon>Neoptera</taxon>
        <taxon>Endopterygota</taxon>
        <taxon>Diptera</taxon>
        <taxon>Nematocera</taxon>
        <taxon>Culicoidea</taxon>
        <taxon>Culicidae</taxon>
        <taxon>Culicinae</taxon>
        <taxon>Culicini</taxon>
        <taxon>Culex</taxon>
        <taxon>Culex</taxon>
    </lineage>
</organism>
<dbReference type="FunFam" id="3.60.20.10:FF:000047">
    <property type="entry name" value="Amidophosphoribosyltransferase"/>
    <property type="match status" value="1"/>
</dbReference>
<evidence type="ECO:0000256" key="17">
    <source>
        <dbReference type="ARBA" id="ARBA00048545"/>
    </source>
</evidence>
<feature type="domain" description="Glutamine amidotransferase type-2" evidence="18">
    <location>
        <begin position="63"/>
        <end position="313"/>
    </location>
</feature>
<keyword evidence="11" id="KW-0460">Magnesium</keyword>
<keyword evidence="12" id="KW-0315">Glutamine amidotransferase</keyword>
<evidence type="ECO:0000256" key="3">
    <source>
        <dbReference type="ARBA" id="ARBA00005209"/>
    </source>
</evidence>
<evidence type="ECO:0000256" key="5">
    <source>
        <dbReference type="ARBA" id="ARBA00011941"/>
    </source>
</evidence>
<dbReference type="GO" id="GO:0046872">
    <property type="term" value="F:metal ion binding"/>
    <property type="evidence" value="ECO:0007669"/>
    <property type="project" value="UniProtKB-KW"/>
</dbReference>
<keyword evidence="14" id="KW-0411">Iron-sulfur</keyword>
<keyword evidence="10" id="KW-0658">Purine biosynthesis</keyword>
<dbReference type="PROSITE" id="PS51278">
    <property type="entry name" value="GATASE_TYPE_2"/>
    <property type="match status" value="1"/>
</dbReference>
<proteinExistence type="inferred from homology"/>
<evidence type="ECO:0000256" key="1">
    <source>
        <dbReference type="ARBA" id="ARBA00001946"/>
    </source>
</evidence>
<evidence type="ECO:0000256" key="12">
    <source>
        <dbReference type="ARBA" id="ARBA00022962"/>
    </source>
</evidence>
<comment type="caution">
    <text evidence="19">The sequence shown here is derived from an EMBL/GenBank/DDBJ whole genome shotgun (WGS) entry which is preliminary data.</text>
</comment>
<evidence type="ECO:0000313" key="20">
    <source>
        <dbReference type="Proteomes" id="UP001562425"/>
    </source>
</evidence>
<keyword evidence="6" id="KW-0004">4Fe-4S</keyword>
<dbReference type="InterPro" id="IPR005854">
    <property type="entry name" value="PurF"/>
</dbReference>
<comment type="pathway">
    <text evidence="3">Purine metabolism; IMP biosynthesis via de novo pathway; N(1)-(5-phospho-D-ribosyl)glycinamide from 5-phospho-alpha-D-ribose 1-diphosphate: step 1/2.</text>
</comment>
<dbReference type="SUPFAM" id="SSF56235">
    <property type="entry name" value="N-terminal nucleophile aminohydrolases (Ntn hydrolases)"/>
    <property type="match status" value="1"/>
</dbReference>
<evidence type="ECO:0000256" key="16">
    <source>
        <dbReference type="ARBA" id="ARBA00033776"/>
    </source>
</evidence>
<gene>
    <name evidence="19" type="ORF">pipiens_014441</name>
</gene>
<dbReference type="Pfam" id="PF07898">
    <property type="entry name" value="DUF1676"/>
    <property type="match status" value="1"/>
</dbReference>
<evidence type="ECO:0000256" key="8">
    <source>
        <dbReference type="ARBA" id="ARBA00022679"/>
    </source>
</evidence>
<dbReference type="GO" id="GO:0051539">
    <property type="term" value="F:4 iron, 4 sulfur cluster binding"/>
    <property type="evidence" value="ECO:0007669"/>
    <property type="project" value="UniProtKB-KW"/>
</dbReference>
<evidence type="ECO:0000259" key="18">
    <source>
        <dbReference type="PROSITE" id="PS51278"/>
    </source>
</evidence>
<reference evidence="19 20" key="1">
    <citation type="submission" date="2024-05" db="EMBL/GenBank/DDBJ databases">
        <title>Culex pipiens pipiens assembly and annotation.</title>
        <authorList>
            <person name="Alout H."/>
            <person name="Durand T."/>
        </authorList>
    </citation>
    <scope>NUCLEOTIDE SEQUENCE [LARGE SCALE GENOMIC DNA]</scope>
    <source>
        <strain evidence="19">HA-2024</strain>
        <tissue evidence="19">Whole body</tissue>
    </source>
</reference>
<keyword evidence="13" id="KW-0408">Iron</keyword>
<evidence type="ECO:0000256" key="15">
    <source>
        <dbReference type="ARBA" id="ARBA00033770"/>
    </source>
</evidence>
<evidence type="ECO:0000256" key="6">
    <source>
        <dbReference type="ARBA" id="ARBA00022485"/>
    </source>
</evidence>
<comment type="cofactor">
    <cofactor evidence="1">
        <name>Mg(2+)</name>
        <dbReference type="ChEBI" id="CHEBI:18420"/>
    </cofactor>
</comment>
<name>A0ABD1CUL2_CULPP</name>
<dbReference type="InterPro" id="IPR012464">
    <property type="entry name" value="DUF1676"/>
</dbReference>
<dbReference type="AlphaFoldDB" id="A0ABD1CUL2"/>
<dbReference type="InterPro" id="IPR029057">
    <property type="entry name" value="PRTase-like"/>
</dbReference>
<dbReference type="InterPro" id="IPR000836">
    <property type="entry name" value="PRTase_dom"/>
</dbReference>
<dbReference type="Gene3D" id="3.60.20.10">
    <property type="entry name" value="Glutamine Phosphoribosylpyrophosphate, subunit 1, domain 1"/>
    <property type="match status" value="1"/>
</dbReference>
<dbReference type="SUPFAM" id="SSF53271">
    <property type="entry name" value="PRTase-like"/>
    <property type="match status" value="1"/>
</dbReference>
<keyword evidence="8" id="KW-0808">Transferase</keyword>
<dbReference type="NCBIfam" id="TIGR01134">
    <property type="entry name" value="purF"/>
    <property type="match status" value="1"/>
</dbReference>
<dbReference type="GO" id="GO:0004044">
    <property type="term" value="F:amidophosphoribosyltransferase activity"/>
    <property type="evidence" value="ECO:0007669"/>
    <property type="project" value="UniProtKB-EC"/>
</dbReference>
<comment type="cofactor">
    <cofactor evidence="2">
        <name>[4Fe-4S] cluster</name>
        <dbReference type="ChEBI" id="CHEBI:49883"/>
    </cofactor>
</comment>
<keyword evidence="9" id="KW-0479">Metal-binding</keyword>
<evidence type="ECO:0000256" key="11">
    <source>
        <dbReference type="ARBA" id="ARBA00022842"/>
    </source>
</evidence>
<sequence length="660" mass="72151">MDQPSPQQQQQDHAVEEVGEALEMLSTSAFTTPRVARDDGDKFALKGKRAGRGVVQSGLTHECGVFGAIATGEWPTQVDVAQVICLGLVALQHRGQESAGIVTSEGNCAKNFNVHKGMGMINNIFTDESMKKLKGNLGIGHTRYSTSAASEEVNCQPFVVHTAHGVIAVAHNGELVNCDSLRRDVLSRGVGLSTHSDSELITQALCLNPPDGEDNGPDWPARIKHLMQLAPLSYSLVIMLKDKIYGVRDPYGNRPLCIGKIVPLSIGSYRQEKVEKLAADGWVISSESCGFLSIGARYVREVLPGEIVELTRDGIKTIDVVECPENRRHAFCIFEYVYFARSDSIFEGQMVYSVRLQCGRQLAREAFVDADIVSSVPESGTAAAHGYARETGLHFAEVLCKNRYVGRTFIQPSTRLRQLGVAKKFGALSENVSGKRLTLIDDSIVRGNTIGPIIKLLRDAGAVEVHIRIASPPLLYPCYMGINIPTREELIGNKLNPEELAKYVGADSLAYLSVEGLKKAVQLNMDKSSEDKAGHCTACLTGDYPGGLPEDLECSRLKKVFLPLLLALKLKMSIVLPILLTIIKLISLKGLIAGLMALKFSIFTFLKDLFNKKQERVTTAYITSAQPVNAEIVHQDWHRNGQASPQELAYGAYNPYATLQ</sequence>
<dbReference type="Gene3D" id="3.40.50.2020">
    <property type="match status" value="1"/>
</dbReference>
<dbReference type="GO" id="GO:0006164">
    <property type="term" value="P:purine nucleotide biosynthetic process"/>
    <property type="evidence" value="ECO:0007669"/>
    <property type="project" value="UniProtKB-KW"/>
</dbReference>
<evidence type="ECO:0000256" key="9">
    <source>
        <dbReference type="ARBA" id="ARBA00022723"/>
    </source>
</evidence>
<evidence type="ECO:0000256" key="4">
    <source>
        <dbReference type="ARBA" id="ARBA00010138"/>
    </source>
</evidence>
<evidence type="ECO:0000256" key="13">
    <source>
        <dbReference type="ARBA" id="ARBA00023004"/>
    </source>
</evidence>
<dbReference type="EMBL" id="JBEHCU010009311">
    <property type="protein sequence ID" value="KAL1380121.1"/>
    <property type="molecule type" value="Genomic_DNA"/>
</dbReference>
<evidence type="ECO:0000256" key="7">
    <source>
        <dbReference type="ARBA" id="ARBA00022676"/>
    </source>
</evidence>
<dbReference type="InterPro" id="IPR035584">
    <property type="entry name" value="PurF_N"/>
</dbReference>
<dbReference type="HAMAP" id="MF_01931">
    <property type="entry name" value="PurF"/>
    <property type="match status" value="1"/>
</dbReference>
<dbReference type="CDD" id="cd00715">
    <property type="entry name" value="GPATase_N"/>
    <property type="match status" value="1"/>
</dbReference>
<dbReference type="Proteomes" id="UP001562425">
    <property type="component" value="Unassembled WGS sequence"/>
</dbReference>
<dbReference type="EC" id="2.4.2.14" evidence="5"/>